<evidence type="ECO:0000259" key="1">
    <source>
        <dbReference type="Pfam" id="PF18899"/>
    </source>
</evidence>
<dbReference type="Proteomes" id="UP000304148">
    <property type="component" value="Chromosome"/>
</dbReference>
<sequence>MGDIKLFRLVSNGVEELSGYTVTVEKSLQTLMERNLEALLGIRFMASEYSTGKKHRGRIDTLGIDENNSPVIIEYKRSTNENVINQGLYYLDWLMDHQADFMVLVMNRLGHEVAQSIDWSAPRLLCVAGGFTKYDEHAVQQINRNIELYTYKRYGDELLLLDLVNATTALTENDHDKSSSTKSSTSYKTVSDYLDQASEEMADRFEALRAFMMALGDDVQMNTLKNYFAFKRIKNFACVEIHPQTKCISVYVKVNPDSIQLEPSFTRDVRQIGHYGTGDLEITIMNDDQLERAKELIQRSYELS</sequence>
<dbReference type="RefSeq" id="WP_138188233.1">
    <property type="nucleotide sequence ID" value="NZ_LS992241.1"/>
</dbReference>
<dbReference type="Pfam" id="PF18899">
    <property type="entry name" value="DUF5655"/>
    <property type="match status" value="1"/>
</dbReference>
<dbReference type="AlphaFoldDB" id="A0A383RGQ1"/>
<protein>
    <recommendedName>
        <fullName evidence="1">DUF5655 domain-containing protein</fullName>
    </recommendedName>
</protein>
<gene>
    <name evidence="2" type="ORF">PBLR_14620</name>
</gene>
<accession>A0A383RGQ1</accession>
<organism evidence="2 3">
    <name type="scientific">Paenibacillus alvei</name>
    <name type="common">Bacillus alvei</name>
    <dbReference type="NCBI Taxonomy" id="44250"/>
    <lineage>
        <taxon>Bacteria</taxon>
        <taxon>Bacillati</taxon>
        <taxon>Bacillota</taxon>
        <taxon>Bacilli</taxon>
        <taxon>Bacillales</taxon>
        <taxon>Paenibacillaceae</taxon>
        <taxon>Paenibacillus</taxon>
    </lineage>
</organism>
<dbReference type="GO" id="GO:0003676">
    <property type="term" value="F:nucleic acid binding"/>
    <property type="evidence" value="ECO:0007669"/>
    <property type="project" value="InterPro"/>
</dbReference>
<dbReference type="InterPro" id="IPR043714">
    <property type="entry name" value="DUF5655"/>
</dbReference>
<feature type="domain" description="DUF5655" evidence="1">
    <location>
        <begin position="191"/>
        <end position="304"/>
    </location>
</feature>
<dbReference type="InterPro" id="IPR011856">
    <property type="entry name" value="tRNA_endonuc-like_dom_sf"/>
</dbReference>
<reference evidence="3" key="1">
    <citation type="submission" date="2018-08" db="EMBL/GenBank/DDBJ databases">
        <authorList>
            <person name="Chevrot R."/>
        </authorList>
    </citation>
    <scope>NUCLEOTIDE SEQUENCE [LARGE SCALE GENOMIC DNA]</scope>
</reference>
<evidence type="ECO:0000313" key="2">
    <source>
        <dbReference type="EMBL" id="SYX86198.1"/>
    </source>
</evidence>
<dbReference type="Gene3D" id="3.40.1350.10">
    <property type="match status" value="1"/>
</dbReference>
<dbReference type="EMBL" id="LS992241">
    <property type="protein sequence ID" value="SYX86198.1"/>
    <property type="molecule type" value="Genomic_DNA"/>
</dbReference>
<name>A0A383RGQ1_PAEAL</name>
<proteinExistence type="predicted"/>
<evidence type="ECO:0000313" key="3">
    <source>
        <dbReference type="Proteomes" id="UP000304148"/>
    </source>
</evidence>